<evidence type="ECO:0000313" key="3">
    <source>
        <dbReference type="Proteomes" id="UP000280434"/>
    </source>
</evidence>
<proteinExistence type="predicted"/>
<evidence type="ECO:0008006" key="4">
    <source>
        <dbReference type="Google" id="ProtNLM"/>
    </source>
</evidence>
<dbReference type="InterPro" id="IPR013390">
    <property type="entry name" value="T3SS_HpaP"/>
</dbReference>
<gene>
    <name evidence="2" type="ORF">D7S89_22065</name>
</gene>
<dbReference type="RefSeq" id="WP_121280990.1">
    <property type="nucleotide sequence ID" value="NZ_RBZV01000012.1"/>
</dbReference>
<feature type="compositionally biased region" description="Basic and acidic residues" evidence="1">
    <location>
        <begin position="28"/>
        <end position="41"/>
    </location>
</feature>
<keyword evidence="3" id="KW-1185">Reference proteome</keyword>
<dbReference type="AlphaFoldDB" id="A0A494X1G8"/>
<sequence length="237" mass="26356">MSMLRPYAVHVLVDDDDAPALEPANVSRRRDDYERLLERGRQARRSPTRAGITDHSAGHPATDDAQEAHQPAYAHDTPHAPAPPEAELESRPIGETAAHTRGGTQAETAPASAQESVETLAQQLQRHETPYLDVLANEQQQLLMLVDYLANRVADFCTDPAVLAQGHWEIRLALDPKILPGCTLAMTLSYFDLTLRFEAEQIRSKQLVLHHGDVLKQRLEVLLAQHNVPRTVEIVVL</sequence>
<feature type="region of interest" description="Disordered" evidence="1">
    <location>
        <begin position="10"/>
        <end position="122"/>
    </location>
</feature>
<feature type="compositionally biased region" description="Polar residues" evidence="1">
    <location>
        <begin position="102"/>
        <end position="122"/>
    </location>
</feature>
<dbReference type="OrthoDB" id="8781027at2"/>
<dbReference type="NCBIfam" id="TIGR02557">
    <property type="entry name" value="HpaP"/>
    <property type="match status" value="1"/>
</dbReference>
<protein>
    <recommendedName>
        <fullName evidence="4">Type III secretion protein HpaP</fullName>
    </recommendedName>
</protein>
<comment type="caution">
    <text evidence="2">The sequence shown here is derived from an EMBL/GenBank/DDBJ whole genome shotgun (WGS) entry which is preliminary data.</text>
</comment>
<accession>A0A494X1G8</accession>
<dbReference type="EMBL" id="RBZV01000012">
    <property type="protein sequence ID" value="RKP44567.1"/>
    <property type="molecule type" value="Genomic_DNA"/>
</dbReference>
<dbReference type="Pfam" id="PF09483">
    <property type="entry name" value="HpaP"/>
    <property type="match status" value="1"/>
</dbReference>
<organism evidence="2 3">
    <name type="scientific">Trinickia fusca</name>
    <dbReference type="NCBI Taxonomy" id="2419777"/>
    <lineage>
        <taxon>Bacteria</taxon>
        <taxon>Pseudomonadati</taxon>
        <taxon>Pseudomonadota</taxon>
        <taxon>Betaproteobacteria</taxon>
        <taxon>Burkholderiales</taxon>
        <taxon>Burkholderiaceae</taxon>
        <taxon>Trinickia</taxon>
    </lineage>
</organism>
<evidence type="ECO:0000313" key="2">
    <source>
        <dbReference type="EMBL" id="RKP44567.1"/>
    </source>
</evidence>
<name>A0A494X1G8_9BURK</name>
<reference evidence="2 3" key="1">
    <citation type="submission" date="2018-10" db="EMBL/GenBank/DDBJ databases">
        <title>Paraburkholderia sp. 7MK8-2, isolated from soil.</title>
        <authorList>
            <person name="Gao Z.-H."/>
            <person name="Qiu L.-H."/>
        </authorList>
    </citation>
    <scope>NUCLEOTIDE SEQUENCE [LARGE SCALE GENOMIC DNA]</scope>
    <source>
        <strain evidence="2 3">7MK8-2</strain>
    </source>
</reference>
<evidence type="ECO:0000256" key="1">
    <source>
        <dbReference type="SAM" id="MobiDB-lite"/>
    </source>
</evidence>
<dbReference type="Proteomes" id="UP000280434">
    <property type="component" value="Unassembled WGS sequence"/>
</dbReference>